<organism evidence="3 4">
    <name type="scientific">Virgisporangium aurantiacum</name>
    <dbReference type="NCBI Taxonomy" id="175570"/>
    <lineage>
        <taxon>Bacteria</taxon>
        <taxon>Bacillati</taxon>
        <taxon>Actinomycetota</taxon>
        <taxon>Actinomycetes</taxon>
        <taxon>Micromonosporales</taxon>
        <taxon>Micromonosporaceae</taxon>
        <taxon>Virgisporangium</taxon>
    </lineage>
</organism>
<feature type="chain" id="PRO_5035155031" description="DUF6351 domain-containing protein" evidence="1">
    <location>
        <begin position="22"/>
        <end position="676"/>
    </location>
</feature>
<evidence type="ECO:0000259" key="2">
    <source>
        <dbReference type="Pfam" id="PF19878"/>
    </source>
</evidence>
<dbReference type="AlphaFoldDB" id="A0A8J3Z2C3"/>
<evidence type="ECO:0000256" key="1">
    <source>
        <dbReference type="SAM" id="SignalP"/>
    </source>
</evidence>
<dbReference type="InterPro" id="IPR045556">
    <property type="entry name" value="DUF6351"/>
</dbReference>
<dbReference type="Proteomes" id="UP000612585">
    <property type="component" value="Unassembled WGS sequence"/>
</dbReference>
<accession>A0A8J3Z2C3</accession>
<dbReference type="Pfam" id="PF19878">
    <property type="entry name" value="DUF6351"/>
    <property type="match status" value="1"/>
</dbReference>
<reference evidence="3" key="1">
    <citation type="submission" date="2021-01" db="EMBL/GenBank/DDBJ databases">
        <title>Whole genome shotgun sequence of Virgisporangium aurantiacum NBRC 16421.</title>
        <authorList>
            <person name="Komaki H."/>
            <person name="Tamura T."/>
        </authorList>
    </citation>
    <scope>NUCLEOTIDE SEQUENCE</scope>
    <source>
        <strain evidence="3">NBRC 16421</strain>
    </source>
</reference>
<feature type="signal peptide" evidence="1">
    <location>
        <begin position="1"/>
        <end position="21"/>
    </location>
</feature>
<keyword evidence="1" id="KW-0732">Signal</keyword>
<gene>
    <name evidence="3" type="ORF">Vau01_014470</name>
</gene>
<dbReference type="EMBL" id="BOPG01000009">
    <property type="protein sequence ID" value="GIJ53931.1"/>
    <property type="molecule type" value="Genomic_DNA"/>
</dbReference>
<proteinExistence type="predicted"/>
<keyword evidence="4" id="KW-1185">Reference proteome</keyword>
<feature type="domain" description="DUF6351" evidence="2">
    <location>
        <begin position="29"/>
        <end position="666"/>
    </location>
</feature>
<comment type="caution">
    <text evidence="3">The sequence shown here is derived from an EMBL/GenBank/DDBJ whole genome shotgun (WGS) entry which is preliminary data.</text>
</comment>
<evidence type="ECO:0000313" key="3">
    <source>
        <dbReference type="EMBL" id="GIJ53931.1"/>
    </source>
</evidence>
<sequence>MRKLLAVVVLSLFVGPAPAHASNGRVDIDVVSSPKPTLVTGGSALVRVTGTGQVTVRVGWRDVTKAFKIQADGSRLGLVDGLPLGSSVITASVRRGSPAAVRVVNHPVTGPVFSGPQQVPFFCETTAFGLAPATPPNCAAPPVVSYQYRTTRGTFAALPDPALTPPDATVTTVNGRTVPYVVRIERGTVDRAVYEIAALYDGQAPSPTRTHDAWNKRLVYTFGGGCNVGYHQGATTGGVLNDLFLSQGYAVATSSLNVLDNNCSYVISAEVAMMVKEHFVETYGPPAHTIGWGGSGGAIQQYDIADNYPGILDGIVPQISFPDAVTTGGTVGDCRLLNRYFTATPGYTDDQRKAVSGYGAWGSCVNWDLAFASRGNATEACPPAIPVQYLYNPTTNPGGIKCTTAEQLVTQLGRDPATGFARGYNDNVGVQYGLDALKAGRITAEQFVDINEKVGGYDVAGNVVAARTAADPLALTRSYRSGLVLAGTGGLAATPVIDLRAYTDAVNDIHTRFWSFTVRQRLVDAYGPSGAAGQAMLVTPLGTDRSGYALASMDAWLTAIAADRRHGDGRAKMLRNRPADLRDGCWTAAGERVAEPLRWKGTGTCDTLYPSFADTRIAAGAPLRNDVLKCQLKPLDLTGFTTEQKARLRAVFPTGVCDYSRPGVGHRGLAGVWQSY</sequence>
<protein>
    <recommendedName>
        <fullName evidence="2">DUF6351 domain-containing protein</fullName>
    </recommendedName>
</protein>
<name>A0A8J3Z2C3_9ACTN</name>
<dbReference type="RefSeq" id="WP_203988440.1">
    <property type="nucleotide sequence ID" value="NZ_BOPG01000009.1"/>
</dbReference>
<evidence type="ECO:0000313" key="4">
    <source>
        <dbReference type="Proteomes" id="UP000612585"/>
    </source>
</evidence>